<dbReference type="EMBL" id="BAAALG010000011">
    <property type="protein sequence ID" value="GAA1107942.1"/>
    <property type="molecule type" value="Genomic_DNA"/>
</dbReference>
<accession>A0ABN1TXS9</accession>
<evidence type="ECO:0000313" key="3">
    <source>
        <dbReference type="Proteomes" id="UP001501581"/>
    </source>
</evidence>
<protein>
    <recommendedName>
        <fullName evidence="4">FlgD Ig-like domain-containing protein</fullName>
    </recommendedName>
</protein>
<proteinExistence type="predicted"/>
<feature type="signal peptide" evidence="1">
    <location>
        <begin position="1"/>
        <end position="25"/>
    </location>
</feature>
<dbReference type="Proteomes" id="UP001501581">
    <property type="component" value="Unassembled WGS sequence"/>
</dbReference>
<evidence type="ECO:0008006" key="4">
    <source>
        <dbReference type="Google" id="ProtNLM"/>
    </source>
</evidence>
<comment type="caution">
    <text evidence="2">The sequence shown here is derived from an EMBL/GenBank/DDBJ whole genome shotgun (WGS) entry which is preliminary data.</text>
</comment>
<evidence type="ECO:0000256" key="1">
    <source>
        <dbReference type="SAM" id="SignalP"/>
    </source>
</evidence>
<organism evidence="2 3">
    <name type="scientific">Nocardioides dubius</name>
    <dbReference type="NCBI Taxonomy" id="317019"/>
    <lineage>
        <taxon>Bacteria</taxon>
        <taxon>Bacillati</taxon>
        <taxon>Actinomycetota</taxon>
        <taxon>Actinomycetes</taxon>
        <taxon>Propionibacteriales</taxon>
        <taxon>Nocardioidaceae</taxon>
        <taxon>Nocardioides</taxon>
    </lineage>
</organism>
<sequence length="494" mass="53390">MRRLLSLLIILVMTGGVLAAAPAHADEPAPIVTWPEITRFNPELVDYEVQLSDAGGEGELVAWWGYNFARSAPLPHVGSAALEFGHEGNFEVVVARCEAGYWRLSDCAEVARSPRLTVLTEIGRLTVEMDRVVGRGTAEVQIQNYYNIDVERYDWEIFGYPYPGRALATGTAKGPFRKGPQGTDVLDFQGPPTLGSGTYELRVTGTASTPEYGVVSGVGNQTFRYNPVIPTLKVTQSGSTFHPYPDGCQDAVALDVGVNQYVGLALEVTDGKGTAVHRSTGSAWLDSPGLVRWAGTDSAGRRVAPGTYNLVLRGLSDGGNEAQWHGKVVVSGKRLVTVTRSFTVGAAAARSSRPYVGACSKLARRAKGGLGFYSQTTCTGSLKRSMVAVSFGAYLPRAIEGRYRSVQVTLNGGPATRSRTNYINLAYVAPKTQKLVKVKSLRGKGALRGKVASPHLIFDRTKERPYLIWWAGLTAGSRFDVSSFRVTTTYQVLR</sequence>
<keyword evidence="3" id="KW-1185">Reference proteome</keyword>
<gene>
    <name evidence="2" type="ORF">GCM10009668_30040</name>
</gene>
<keyword evidence="1" id="KW-0732">Signal</keyword>
<feature type="chain" id="PRO_5045547381" description="FlgD Ig-like domain-containing protein" evidence="1">
    <location>
        <begin position="26"/>
        <end position="494"/>
    </location>
</feature>
<evidence type="ECO:0000313" key="2">
    <source>
        <dbReference type="EMBL" id="GAA1107942.1"/>
    </source>
</evidence>
<name>A0ABN1TXS9_9ACTN</name>
<reference evidence="2 3" key="1">
    <citation type="journal article" date="2019" name="Int. J. Syst. Evol. Microbiol.">
        <title>The Global Catalogue of Microorganisms (GCM) 10K type strain sequencing project: providing services to taxonomists for standard genome sequencing and annotation.</title>
        <authorList>
            <consortium name="The Broad Institute Genomics Platform"/>
            <consortium name="The Broad Institute Genome Sequencing Center for Infectious Disease"/>
            <person name="Wu L."/>
            <person name="Ma J."/>
        </authorList>
    </citation>
    <scope>NUCLEOTIDE SEQUENCE [LARGE SCALE GENOMIC DNA]</scope>
    <source>
        <strain evidence="2 3">JCM 13008</strain>
    </source>
</reference>
<dbReference type="RefSeq" id="WP_343995626.1">
    <property type="nucleotide sequence ID" value="NZ_BAAALG010000011.1"/>
</dbReference>